<dbReference type="InterPro" id="IPR017035">
    <property type="entry name" value="UCP035009_HsdR_All3000-type"/>
</dbReference>
<dbReference type="RefSeq" id="WP_226384959.1">
    <property type="nucleotide sequence ID" value="NZ_JADCKA010000003.1"/>
</dbReference>
<gene>
    <name evidence="2" type="ORF">INF20_03240</name>
</gene>
<protein>
    <submittedName>
        <fullName evidence="2">Type I restriction enzyme HsdR N-terminal domain-containing protein</fullName>
    </submittedName>
</protein>
<accession>A0ABR9QWP0</accession>
<evidence type="ECO:0000259" key="1">
    <source>
        <dbReference type="Pfam" id="PF13588"/>
    </source>
</evidence>
<dbReference type="Pfam" id="PF13588">
    <property type="entry name" value="HSDR_N_2"/>
    <property type="match status" value="1"/>
</dbReference>
<dbReference type="Proteomes" id="UP001516588">
    <property type="component" value="Unassembled WGS sequence"/>
</dbReference>
<evidence type="ECO:0000313" key="3">
    <source>
        <dbReference type="Proteomes" id="UP001516588"/>
    </source>
</evidence>
<proteinExistence type="predicted"/>
<sequence>MDLREKLPEFITRIENLKDTIETEEATKTSLIMPFFQMLGYDVFNPLEFIPEYTADVGIKKGEKVDYAIVIDGDPVILIECKPCNTNITKYTSQLFRYFSTTTAKFAILTNGIEYKFFTDLEDINKMDTVPFLDINLLKLKERDIVELSKFSKEILDIDNILNSAENLKYGKLVKDWIDGEFVEPSADFVRLIINDIYDGVKTQKVVDNFTPIVKKVIQQYINDKINEKLKIALNDNEQQERQEAEVDTSEEKKSKINTTIAELEAYAIVKSILRKVVNVDRIFYRDTQSYFGVLLDDNNRKWICRIHLDGVQYFTVPDENKNDIRYDIDSIDDLYKHADIIIAACKRYL</sequence>
<organism evidence="2 3">
    <name type="scientific">Gallibacter intestinalis</name>
    <dbReference type="NCBI Taxonomy" id="2779356"/>
    <lineage>
        <taxon>Bacteria</taxon>
        <taxon>Bacillati</taxon>
        <taxon>Bacillota</taxon>
        <taxon>Clostridia</taxon>
        <taxon>Eubacteriales</taxon>
        <taxon>Eubacteriaceae</taxon>
        <taxon>Gallibacter</taxon>
    </lineage>
</organism>
<evidence type="ECO:0000313" key="2">
    <source>
        <dbReference type="EMBL" id="MBE5035293.1"/>
    </source>
</evidence>
<dbReference type="PIRSF" id="PIRSF035009">
    <property type="entry name" value="UCP035009_HSDR_N"/>
    <property type="match status" value="1"/>
</dbReference>
<name>A0ABR9QWP0_9FIRM</name>
<reference evidence="2 3" key="1">
    <citation type="submission" date="2020-10" db="EMBL/GenBank/DDBJ databases">
        <title>ChiBAC.</title>
        <authorList>
            <person name="Zenner C."/>
            <person name="Hitch T.C.A."/>
            <person name="Clavel T."/>
        </authorList>
    </citation>
    <scope>NUCLEOTIDE SEQUENCE [LARGE SCALE GENOMIC DNA]</scope>
    <source>
        <strain evidence="2 3">DSM 108706</strain>
    </source>
</reference>
<feature type="domain" description="Type I restriction enzyme R protein N-terminal" evidence="1">
    <location>
        <begin position="25"/>
        <end position="131"/>
    </location>
</feature>
<keyword evidence="3" id="KW-1185">Reference proteome</keyword>
<comment type="caution">
    <text evidence="2">The sequence shown here is derived from an EMBL/GenBank/DDBJ whole genome shotgun (WGS) entry which is preliminary data.</text>
</comment>
<dbReference type="InterPro" id="IPR029464">
    <property type="entry name" value="HSDR_N"/>
</dbReference>
<dbReference type="EMBL" id="JADCKA010000003">
    <property type="protein sequence ID" value="MBE5035293.1"/>
    <property type="molecule type" value="Genomic_DNA"/>
</dbReference>